<reference evidence="2 3" key="1">
    <citation type="submission" date="2019-07" db="EMBL/GenBank/DDBJ databases">
        <authorList>
            <person name="Jastrzebski P J."/>
            <person name="Paukszto L."/>
            <person name="Jastrzebski P J."/>
        </authorList>
    </citation>
    <scope>NUCLEOTIDE SEQUENCE [LARGE SCALE GENOMIC DNA]</scope>
    <source>
        <strain evidence="2 3">WMS-il1</strain>
    </source>
</reference>
<feature type="region of interest" description="Disordered" evidence="1">
    <location>
        <begin position="1"/>
        <end position="39"/>
    </location>
</feature>
<name>A0A564Y402_HYMDI</name>
<evidence type="ECO:0000313" key="3">
    <source>
        <dbReference type="Proteomes" id="UP000321570"/>
    </source>
</evidence>
<evidence type="ECO:0000256" key="1">
    <source>
        <dbReference type="SAM" id="MobiDB-lite"/>
    </source>
</evidence>
<dbReference type="Proteomes" id="UP000321570">
    <property type="component" value="Unassembled WGS sequence"/>
</dbReference>
<keyword evidence="3" id="KW-1185">Reference proteome</keyword>
<accession>A0A564Y402</accession>
<gene>
    <name evidence="2" type="ORF">WMSIL1_LOCUS2766</name>
</gene>
<protein>
    <submittedName>
        <fullName evidence="2">Uncharacterized protein</fullName>
    </submittedName>
</protein>
<dbReference type="AlphaFoldDB" id="A0A564Y402"/>
<organism evidence="2 3">
    <name type="scientific">Hymenolepis diminuta</name>
    <name type="common">Rat tapeworm</name>
    <dbReference type="NCBI Taxonomy" id="6216"/>
    <lineage>
        <taxon>Eukaryota</taxon>
        <taxon>Metazoa</taxon>
        <taxon>Spiralia</taxon>
        <taxon>Lophotrochozoa</taxon>
        <taxon>Platyhelminthes</taxon>
        <taxon>Cestoda</taxon>
        <taxon>Eucestoda</taxon>
        <taxon>Cyclophyllidea</taxon>
        <taxon>Hymenolepididae</taxon>
        <taxon>Hymenolepis</taxon>
    </lineage>
</organism>
<evidence type="ECO:0000313" key="2">
    <source>
        <dbReference type="EMBL" id="VUZ42007.1"/>
    </source>
</evidence>
<sequence>MTRIASPEEDYADSRSPIDCSAREGRGAGSRSSSKPGMTSLGFLAASAMHERLQGSSQASLNFHQPSYAHRPEQSVLNPENDPEVQPIKSGNKLLFIFSEENVIRKYARIIIDWGYPFTILSHLTVRR</sequence>
<dbReference type="EMBL" id="CABIJS010000077">
    <property type="protein sequence ID" value="VUZ42007.1"/>
    <property type="molecule type" value="Genomic_DNA"/>
</dbReference>
<proteinExistence type="predicted"/>